<dbReference type="Proteomes" id="UP000549971">
    <property type="component" value="Unassembled WGS sequence"/>
</dbReference>
<accession>A0A7W9J7U4</accession>
<dbReference type="AlphaFoldDB" id="A0A7W9J7U4"/>
<feature type="compositionally biased region" description="Basic and acidic residues" evidence="1">
    <location>
        <begin position="145"/>
        <end position="154"/>
    </location>
</feature>
<reference evidence="2 3" key="1">
    <citation type="submission" date="2020-08" db="EMBL/GenBank/DDBJ databases">
        <title>Sequencing the genomes of 1000 actinobacteria strains.</title>
        <authorList>
            <person name="Klenk H.-P."/>
        </authorList>
    </citation>
    <scope>NUCLEOTIDE SEQUENCE [LARGE SCALE GENOMIC DNA]</scope>
    <source>
        <strain evidence="2 3">DSM 28967</strain>
    </source>
</reference>
<gene>
    <name evidence="2" type="ORF">HDA39_003474</name>
</gene>
<evidence type="ECO:0008006" key="4">
    <source>
        <dbReference type="Google" id="ProtNLM"/>
    </source>
</evidence>
<dbReference type="EMBL" id="JACHMY010000001">
    <property type="protein sequence ID" value="MBB5836740.1"/>
    <property type="molecule type" value="Genomic_DNA"/>
</dbReference>
<protein>
    <recommendedName>
        <fullName evidence="4">SnoaL-like domain-containing protein</fullName>
    </recommendedName>
</protein>
<dbReference type="SUPFAM" id="SSF54427">
    <property type="entry name" value="NTF2-like"/>
    <property type="match status" value="1"/>
</dbReference>
<proteinExistence type="predicted"/>
<dbReference type="InterPro" id="IPR032710">
    <property type="entry name" value="NTF2-like_dom_sf"/>
</dbReference>
<name>A0A7W9J7U4_9ACTN</name>
<evidence type="ECO:0000313" key="3">
    <source>
        <dbReference type="Proteomes" id="UP000549971"/>
    </source>
</evidence>
<feature type="region of interest" description="Disordered" evidence="1">
    <location>
        <begin position="143"/>
        <end position="164"/>
    </location>
</feature>
<comment type="caution">
    <text evidence="2">The sequence shown here is derived from an EMBL/GenBank/DDBJ whole genome shotgun (WGS) entry which is preliminary data.</text>
</comment>
<sequence>MDTIDAQITEYLTRYAETLTAFDARAAAQLWATPGMILDDRYAGVLDSREAMVEGLEQSYPLYRKLGLASVGYELLNQEQLSGAITMVRVRWLFYDADGNQLTDSNAHYILRQGDDGLQACVCVQTDDLEKLQAWRPSAVSTCRTRPDQRDHSAEASGPPRPRGLYRLGRRQAIVGWAGSSLSTTTCARDRGRIWSTYRRSPGMYFVR</sequence>
<evidence type="ECO:0000313" key="2">
    <source>
        <dbReference type="EMBL" id="MBB5836740.1"/>
    </source>
</evidence>
<keyword evidence="3" id="KW-1185">Reference proteome</keyword>
<evidence type="ECO:0000256" key="1">
    <source>
        <dbReference type="SAM" id="MobiDB-lite"/>
    </source>
</evidence>
<organism evidence="2 3">
    <name type="scientific">Kribbella italica</name>
    <dbReference type="NCBI Taxonomy" id="1540520"/>
    <lineage>
        <taxon>Bacteria</taxon>
        <taxon>Bacillati</taxon>
        <taxon>Actinomycetota</taxon>
        <taxon>Actinomycetes</taxon>
        <taxon>Propionibacteriales</taxon>
        <taxon>Kribbellaceae</taxon>
        <taxon>Kribbella</taxon>
    </lineage>
</organism>